<comment type="caution">
    <text evidence="2">The sequence shown here is derived from an EMBL/GenBank/DDBJ whole genome shotgun (WGS) entry which is preliminary data.</text>
</comment>
<protein>
    <submittedName>
        <fullName evidence="2">Uncharacterized protein</fullName>
    </submittedName>
</protein>
<dbReference type="Proteomes" id="UP000824540">
    <property type="component" value="Unassembled WGS sequence"/>
</dbReference>
<proteinExistence type="predicted"/>
<reference evidence="2" key="1">
    <citation type="thesis" date="2021" institute="BYU ScholarsArchive" country="Provo, UT, USA">
        <title>Applications of and Algorithms for Genome Assembly and Genomic Analyses with an Emphasis on Marine Teleosts.</title>
        <authorList>
            <person name="Pickett B.D."/>
        </authorList>
    </citation>
    <scope>NUCLEOTIDE SEQUENCE</scope>
    <source>
        <strain evidence="2">HI-2016</strain>
    </source>
</reference>
<evidence type="ECO:0000313" key="3">
    <source>
        <dbReference type="Proteomes" id="UP000824540"/>
    </source>
</evidence>
<sequence>MGLACYFWPAFLSSELRAAHLPCFKQKPALTLSAVSTAKVSAERLAEHSKAPPQGKSLGTQDTQHVCPINRKSVTTLLTSETPHLPRPVEKGHGAFGGDSTLTGKNVGGRGRWGGGGAVRVRGNTDGGGGAAASGRAMRISRLGSTRCAAARPLAIAITTVLLAAAARVVAAHCQRSSSVLIPPYITKSESLEVQQVPGIFAAHPPTVA</sequence>
<dbReference type="EMBL" id="JAFBMS010000003">
    <property type="protein sequence ID" value="KAG9353983.1"/>
    <property type="molecule type" value="Genomic_DNA"/>
</dbReference>
<feature type="region of interest" description="Disordered" evidence="1">
    <location>
        <begin position="82"/>
        <end position="133"/>
    </location>
</feature>
<gene>
    <name evidence="2" type="ORF">JZ751_012107</name>
</gene>
<feature type="compositionally biased region" description="Gly residues" evidence="1">
    <location>
        <begin position="106"/>
        <end position="118"/>
    </location>
</feature>
<keyword evidence="3" id="KW-1185">Reference proteome</keyword>
<feature type="region of interest" description="Disordered" evidence="1">
    <location>
        <begin position="44"/>
        <end position="63"/>
    </location>
</feature>
<evidence type="ECO:0000313" key="2">
    <source>
        <dbReference type="EMBL" id="KAG9353983.1"/>
    </source>
</evidence>
<name>A0A8T2PRJ9_9TELE</name>
<evidence type="ECO:0000256" key="1">
    <source>
        <dbReference type="SAM" id="MobiDB-lite"/>
    </source>
</evidence>
<dbReference type="AlphaFoldDB" id="A0A8T2PRJ9"/>
<organism evidence="2 3">
    <name type="scientific">Albula glossodonta</name>
    <name type="common">roundjaw bonefish</name>
    <dbReference type="NCBI Taxonomy" id="121402"/>
    <lineage>
        <taxon>Eukaryota</taxon>
        <taxon>Metazoa</taxon>
        <taxon>Chordata</taxon>
        <taxon>Craniata</taxon>
        <taxon>Vertebrata</taxon>
        <taxon>Euteleostomi</taxon>
        <taxon>Actinopterygii</taxon>
        <taxon>Neopterygii</taxon>
        <taxon>Teleostei</taxon>
        <taxon>Albuliformes</taxon>
        <taxon>Albulidae</taxon>
        <taxon>Albula</taxon>
    </lineage>
</organism>
<accession>A0A8T2PRJ9</accession>